<protein>
    <submittedName>
        <fullName evidence="2">Uncharacterized protein</fullName>
    </submittedName>
</protein>
<dbReference type="Proteomes" id="UP001595868">
    <property type="component" value="Unassembled WGS sequence"/>
</dbReference>
<evidence type="ECO:0000313" key="2">
    <source>
        <dbReference type="EMBL" id="MFC4110875.1"/>
    </source>
</evidence>
<feature type="compositionally biased region" description="Polar residues" evidence="1">
    <location>
        <begin position="102"/>
        <end position="111"/>
    </location>
</feature>
<feature type="region of interest" description="Disordered" evidence="1">
    <location>
        <begin position="86"/>
        <end position="111"/>
    </location>
</feature>
<name>A0ABV8KXD6_9ACTN</name>
<dbReference type="EMBL" id="JBHSBN010000075">
    <property type="protein sequence ID" value="MFC4110875.1"/>
    <property type="molecule type" value="Genomic_DNA"/>
</dbReference>
<evidence type="ECO:0000256" key="1">
    <source>
        <dbReference type="SAM" id="MobiDB-lite"/>
    </source>
</evidence>
<dbReference type="RefSeq" id="WP_377553701.1">
    <property type="nucleotide sequence ID" value="NZ_JBHSBN010000075.1"/>
</dbReference>
<proteinExistence type="predicted"/>
<gene>
    <name evidence="2" type="ORF">ACFOX0_33830</name>
</gene>
<feature type="compositionally biased region" description="Basic and acidic residues" evidence="1">
    <location>
        <begin position="86"/>
        <end position="96"/>
    </location>
</feature>
<sequence>MTSAARGSSSQNAVALNDTTDLTQLLLNGGLLGLLSQSTARNAGCGTDCDCNDYKCGCRGVVEDLRMLPSELEKVRKERVEQLRQQLEEAEQHLAEFHSPPRGTSGSGDSS</sequence>
<reference evidence="3" key="1">
    <citation type="journal article" date="2019" name="Int. J. Syst. Evol. Microbiol.">
        <title>The Global Catalogue of Microorganisms (GCM) 10K type strain sequencing project: providing services to taxonomists for standard genome sequencing and annotation.</title>
        <authorList>
            <consortium name="The Broad Institute Genomics Platform"/>
            <consortium name="The Broad Institute Genome Sequencing Center for Infectious Disease"/>
            <person name="Wu L."/>
            <person name="Ma J."/>
        </authorList>
    </citation>
    <scope>NUCLEOTIDE SEQUENCE [LARGE SCALE GENOMIC DNA]</scope>
    <source>
        <strain evidence="3">2902at01</strain>
    </source>
</reference>
<keyword evidence="3" id="KW-1185">Reference proteome</keyword>
<evidence type="ECO:0000313" key="3">
    <source>
        <dbReference type="Proteomes" id="UP001595868"/>
    </source>
</evidence>
<accession>A0ABV8KXD6</accession>
<organism evidence="2 3">
    <name type="scientific">Micromonospora zhanjiangensis</name>
    <dbReference type="NCBI Taxonomy" id="1522057"/>
    <lineage>
        <taxon>Bacteria</taxon>
        <taxon>Bacillati</taxon>
        <taxon>Actinomycetota</taxon>
        <taxon>Actinomycetes</taxon>
        <taxon>Micromonosporales</taxon>
        <taxon>Micromonosporaceae</taxon>
        <taxon>Micromonospora</taxon>
    </lineage>
</organism>
<comment type="caution">
    <text evidence="2">The sequence shown here is derived from an EMBL/GenBank/DDBJ whole genome shotgun (WGS) entry which is preliminary data.</text>
</comment>